<name>A0ABQ5UZ22_9PROT</name>
<dbReference type="RefSeq" id="WP_284371212.1">
    <property type="nucleotide sequence ID" value="NZ_BSNJ01000003.1"/>
</dbReference>
<gene>
    <name evidence="1" type="ORF">GCM10007854_14780</name>
</gene>
<organism evidence="1 2">
    <name type="scientific">Algimonas porphyrae</name>
    <dbReference type="NCBI Taxonomy" id="1128113"/>
    <lineage>
        <taxon>Bacteria</taxon>
        <taxon>Pseudomonadati</taxon>
        <taxon>Pseudomonadota</taxon>
        <taxon>Alphaproteobacteria</taxon>
        <taxon>Maricaulales</taxon>
        <taxon>Robiginitomaculaceae</taxon>
        <taxon>Algimonas</taxon>
    </lineage>
</organism>
<keyword evidence="2" id="KW-1185">Reference proteome</keyword>
<comment type="caution">
    <text evidence="1">The sequence shown here is derived from an EMBL/GenBank/DDBJ whole genome shotgun (WGS) entry which is preliminary data.</text>
</comment>
<proteinExistence type="predicted"/>
<reference evidence="1" key="1">
    <citation type="journal article" date="2014" name="Int. J. Syst. Evol. Microbiol.">
        <title>Complete genome of a new Firmicutes species belonging to the dominant human colonic microbiota ('Ruminococcus bicirculans') reveals two chromosomes and a selective capacity to utilize plant glucans.</title>
        <authorList>
            <consortium name="NISC Comparative Sequencing Program"/>
            <person name="Wegmann U."/>
            <person name="Louis P."/>
            <person name="Goesmann A."/>
            <person name="Henrissat B."/>
            <person name="Duncan S.H."/>
            <person name="Flint H.J."/>
        </authorList>
    </citation>
    <scope>NUCLEOTIDE SEQUENCE</scope>
    <source>
        <strain evidence="1">NBRC 108216</strain>
    </source>
</reference>
<dbReference type="EMBL" id="BSNJ01000003">
    <property type="protein sequence ID" value="GLQ20523.1"/>
    <property type="molecule type" value="Genomic_DNA"/>
</dbReference>
<dbReference type="Pfam" id="PF24591">
    <property type="entry name" value="Phage_YunG-like"/>
    <property type="match status" value="1"/>
</dbReference>
<sequence>MTAEGFHKEAEPLQVIGAIRDSFQDAAFVYKNGSCFELYRILRTIFPEARPWTNFDHVWVEIAGKLYDIDGLRSAGTEGLSPMWGDTALMERAHGWKWRSVWRVDQAMEC</sequence>
<dbReference type="InterPro" id="IPR056239">
    <property type="entry name" value="Phage_YunG-like"/>
</dbReference>
<protein>
    <submittedName>
        <fullName evidence="1">Uncharacterized protein</fullName>
    </submittedName>
</protein>
<reference evidence="1" key="2">
    <citation type="submission" date="2023-01" db="EMBL/GenBank/DDBJ databases">
        <title>Draft genome sequence of Algimonas porphyrae strain NBRC 108216.</title>
        <authorList>
            <person name="Sun Q."/>
            <person name="Mori K."/>
        </authorList>
    </citation>
    <scope>NUCLEOTIDE SEQUENCE</scope>
    <source>
        <strain evidence="1">NBRC 108216</strain>
    </source>
</reference>
<evidence type="ECO:0000313" key="1">
    <source>
        <dbReference type="EMBL" id="GLQ20523.1"/>
    </source>
</evidence>
<dbReference type="Proteomes" id="UP001161390">
    <property type="component" value="Unassembled WGS sequence"/>
</dbReference>
<evidence type="ECO:0000313" key="2">
    <source>
        <dbReference type="Proteomes" id="UP001161390"/>
    </source>
</evidence>
<accession>A0ABQ5UZ22</accession>